<keyword evidence="5" id="KW-1185">Reference proteome</keyword>
<protein>
    <submittedName>
        <fullName evidence="4">Helix-turn-helix domain-containing protein</fullName>
    </submittedName>
</protein>
<gene>
    <name evidence="4" type="ORF">ACFO4E_08575</name>
</gene>
<dbReference type="RefSeq" id="WP_378572614.1">
    <property type="nucleotide sequence ID" value="NZ_JBHSFQ010000005.1"/>
</dbReference>
<organism evidence="4 5">
    <name type="scientific">Nocardiopsis mangrovi</name>
    <dbReference type="NCBI Taxonomy" id="1179818"/>
    <lineage>
        <taxon>Bacteria</taxon>
        <taxon>Bacillati</taxon>
        <taxon>Actinomycetota</taxon>
        <taxon>Actinomycetes</taxon>
        <taxon>Streptosporangiales</taxon>
        <taxon>Nocardiopsidaceae</taxon>
        <taxon>Nocardiopsis</taxon>
    </lineage>
</organism>
<evidence type="ECO:0000313" key="5">
    <source>
        <dbReference type="Proteomes" id="UP001595923"/>
    </source>
</evidence>
<proteinExistence type="predicted"/>
<feature type="region of interest" description="Disordered" evidence="2">
    <location>
        <begin position="1"/>
        <end position="33"/>
    </location>
</feature>
<dbReference type="CDD" id="cd00093">
    <property type="entry name" value="HTH_XRE"/>
    <property type="match status" value="1"/>
</dbReference>
<dbReference type="PROSITE" id="PS50943">
    <property type="entry name" value="HTH_CROC1"/>
    <property type="match status" value="1"/>
</dbReference>
<dbReference type="InterPro" id="IPR050807">
    <property type="entry name" value="TransReg_Diox_bact_type"/>
</dbReference>
<name>A0ABV9DT58_9ACTN</name>
<feature type="domain" description="HTH cro/C1-type" evidence="3">
    <location>
        <begin position="43"/>
        <end position="97"/>
    </location>
</feature>
<sequence>MHEPVLRAVPDAPVLRPVPRERPSDGPAAGGDPLMRDLVGAALRRIRLEQGRTLRDVADAAQVSLPYLSEIERGRKEPSSEVLAAIHRALGLRLIDLLDYLHLEMAPVPAAPVAAPGRTASHAPGGTRALMLAA</sequence>
<dbReference type="Pfam" id="PF01381">
    <property type="entry name" value="HTH_3"/>
    <property type="match status" value="1"/>
</dbReference>
<dbReference type="InterPro" id="IPR010982">
    <property type="entry name" value="Lambda_DNA-bd_dom_sf"/>
</dbReference>
<evidence type="ECO:0000256" key="2">
    <source>
        <dbReference type="SAM" id="MobiDB-lite"/>
    </source>
</evidence>
<keyword evidence="1" id="KW-0238">DNA-binding</keyword>
<dbReference type="InterPro" id="IPR001387">
    <property type="entry name" value="Cro/C1-type_HTH"/>
</dbReference>
<dbReference type="SMART" id="SM00530">
    <property type="entry name" value="HTH_XRE"/>
    <property type="match status" value="1"/>
</dbReference>
<evidence type="ECO:0000256" key="1">
    <source>
        <dbReference type="ARBA" id="ARBA00023125"/>
    </source>
</evidence>
<dbReference type="PANTHER" id="PTHR46797">
    <property type="entry name" value="HTH-TYPE TRANSCRIPTIONAL REGULATOR"/>
    <property type="match status" value="1"/>
</dbReference>
<dbReference type="Proteomes" id="UP001595923">
    <property type="component" value="Unassembled WGS sequence"/>
</dbReference>
<reference evidence="5" key="1">
    <citation type="journal article" date="2019" name="Int. J. Syst. Evol. Microbiol.">
        <title>The Global Catalogue of Microorganisms (GCM) 10K type strain sequencing project: providing services to taxonomists for standard genome sequencing and annotation.</title>
        <authorList>
            <consortium name="The Broad Institute Genomics Platform"/>
            <consortium name="The Broad Institute Genome Sequencing Center for Infectious Disease"/>
            <person name="Wu L."/>
            <person name="Ma J."/>
        </authorList>
    </citation>
    <scope>NUCLEOTIDE SEQUENCE [LARGE SCALE GENOMIC DNA]</scope>
    <source>
        <strain evidence="5">XZYJ18</strain>
    </source>
</reference>
<comment type="caution">
    <text evidence="4">The sequence shown here is derived from an EMBL/GenBank/DDBJ whole genome shotgun (WGS) entry which is preliminary data.</text>
</comment>
<accession>A0ABV9DT58</accession>
<dbReference type="Gene3D" id="1.10.260.40">
    <property type="entry name" value="lambda repressor-like DNA-binding domains"/>
    <property type="match status" value="1"/>
</dbReference>
<evidence type="ECO:0000313" key="4">
    <source>
        <dbReference type="EMBL" id="MFC4561907.1"/>
    </source>
</evidence>
<dbReference type="PANTHER" id="PTHR46797:SF1">
    <property type="entry name" value="METHYLPHOSPHONATE SYNTHASE"/>
    <property type="match status" value="1"/>
</dbReference>
<evidence type="ECO:0000259" key="3">
    <source>
        <dbReference type="PROSITE" id="PS50943"/>
    </source>
</evidence>
<dbReference type="EMBL" id="JBHSFQ010000005">
    <property type="protein sequence ID" value="MFC4561907.1"/>
    <property type="molecule type" value="Genomic_DNA"/>
</dbReference>
<dbReference type="SUPFAM" id="SSF47413">
    <property type="entry name" value="lambda repressor-like DNA-binding domains"/>
    <property type="match status" value="1"/>
</dbReference>